<evidence type="ECO:0000313" key="6">
    <source>
        <dbReference type="EMBL" id="WDA58413.1"/>
    </source>
</evidence>
<evidence type="ECO:0000256" key="1">
    <source>
        <dbReference type="ARBA" id="ARBA00022618"/>
    </source>
</evidence>
<keyword evidence="7" id="KW-1185">Reference proteome</keyword>
<dbReference type="InterPro" id="IPR036145">
    <property type="entry name" value="MinC_C_sf"/>
</dbReference>
<dbReference type="Gene3D" id="2.160.20.70">
    <property type="match status" value="1"/>
</dbReference>
<dbReference type="InterPro" id="IPR013033">
    <property type="entry name" value="MinC"/>
</dbReference>
<keyword evidence="2" id="KW-0717">Septation</keyword>
<dbReference type="SUPFAM" id="SSF63848">
    <property type="entry name" value="Cell-division inhibitor MinC, C-terminal domain"/>
    <property type="match status" value="1"/>
</dbReference>
<dbReference type="Proteomes" id="UP001217044">
    <property type="component" value="Chromosome"/>
</dbReference>
<keyword evidence="1" id="KW-0132">Cell division</keyword>
<keyword evidence="3" id="KW-0131">Cell cycle</keyword>
<accession>A0ABY7UZT5</accession>
<evidence type="ECO:0000256" key="2">
    <source>
        <dbReference type="ARBA" id="ARBA00023210"/>
    </source>
</evidence>
<dbReference type="PANTHER" id="PTHR34108">
    <property type="entry name" value="SEPTUM SITE-DETERMINING PROTEIN MINC"/>
    <property type="match status" value="1"/>
</dbReference>
<feature type="domain" description="Septum formation inhibitor MinC C-terminal" evidence="5">
    <location>
        <begin position="128"/>
        <end position="212"/>
    </location>
</feature>
<evidence type="ECO:0000313" key="7">
    <source>
        <dbReference type="Proteomes" id="UP001217044"/>
    </source>
</evidence>
<reference evidence="6 7" key="1">
    <citation type="submission" date="2022-12" db="EMBL/GenBank/DDBJ databases">
        <title>Genome Sequence of Deinococcus aquaticus Type Strain PB314.</title>
        <authorList>
            <person name="Albert C."/>
            <person name="Hill J."/>
            <person name="Boren L."/>
            <person name="Scholz-Ng S."/>
            <person name="Fatema N."/>
            <person name="Grosso R."/>
            <person name="Soboslay E."/>
            <person name="Tuohy J."/>
        </authorList>
    </citation>
    <scope>NUCLEOTIDE SEQUENCE [LARGE SCALE GENOMIC DNA]</scope>
    <source>
        <strain evidence="6 7">PB-314</strain>
    </source>
</reference>
<proteinExistence type="predicted"/>
<evidence type="ECO:0000259" key="5">
    <source>
        <dbReference type="Pfam" id="PF03775"/>
    </source>
</evidence>
<feature type="compositionally biased region" description="Low complexity" evidence="4">
    <location>
        <begin position="84"/>
        <end position="116"/>
    </location>
</feature>
<organism evidence="6 7">
    <name type="scientific">Deinococcus aquaticus</name>
    <dbReference type="NCBI Taxonomy" id="328692"/>
    <lineage>
        <taxon>Bacteria</taxon>
        <taxon>Thermotogati</taxon>
        <taxon>Deinococcota</taxon>
        <taxon>Deinococci</taxon>
        <taxon>Deinococcales</taxon>
        <taxon>Deinococcaceae</taxon>
        <taxon>Deinococcus</taxon>
    </lineage>
</organism>
<dbReference type="EMBL" id="CP115165">
    <property type="protein sequence ID" value="WDA58413.1"/>
    <property type="molecule type" value="Genomic_DNA"/>
</dbReference>
<gene>
    <name evidence="6" type="ORF">M8445_13855</name>
</gene>
<evidence type="ECO:0000256" key="4">
    <source>
        <dbReference type="SAM" id="MobiDB-lite"/>
    </source>
</evidence>
<feature type="region of interest" description="Disordered" evidence="4">
    <location>
        <begin position="62"/>
        <end position="124"/>
    </location>
</feature>
<dbReference type="Pfam" id="PF03775">
    <property type="entry name" value="MinC_C"/>
    <property type="match status" value="1"/>
</dbReference>
<evidence type="ECO:0000256" key="3">
    <source>
        <dbReference type="ARBA" id="ARBA00023306"/>
    </source>
</evidence>
<dbReference type="PANTHER" id="PTHR34108:SF1">
    <property type="entry name" value="SEPTUM SITE-DETERMINING PROTEIN MINC"/>
    <property type="match status" value="1"/>
</dbReference>
<sequence length="238" mass="24001">MKLRGTLGGMNLLLEPADTAGSVAEALGVRATLLTGQITVELQADVDPQALEEALTRIRAAGGTPGRIRATRAPAPMPAPAPTPMSAQSSPAPHSPASHSAASHSAAARTTAAQPPVASGVPGGRTVIVPHTLRAGFRGEYPGSVIVLGDVNPGAEVVAGGDVIVIGALRGLAHAGQGGHSDAIVWARPIASPQLRIGDAVARAPEGSSLSNMRHREDQPTAEVARLSGGVIQIDTQK</sequence>
<protein>
    <submittedName>
        <fullName evidence="6">Septum site-determining protein MinC</fullName>
    </submittedName>
</protein>
<dbReference type="RefSeq" id="WP_273988464.1">
    <property type="nucleotide sequence ID" value="NZ_BAABQT010000005.1"/>
</dbReference>
<name>A0ABY7UZT5_9DEIO</name>
<dbReference type="InterPro" id="IPR016098">
    <property type="entry name" value="CAP/MinC_C"/>
</dbReference>
<dbReference type="InterPro" id="IPR005526">
    <property type="entry name" value="Septum_form_inhib_MinC_C"/>
</dbReference>